<dbReference type="NCBIfam" id="TIGR01452">
    <property type="entry name" value="PGP_euk"/>
    <property type="match status" value="1"/>
</dbReference>
<accession>A0A077WUG6</accession>
<dbReference type="InterPro" id="IPR023214">
    <property type="entry name" value="HAD_sf"/>
</dbReference>
<dbReference type="FunFam" id="3.40.50.1000:FF:000039">
    <property type="entry name" value="Phosphoglycolate phosphatase"/>
    <property type="match status" value="1"/>
</dbReference>
<proteinExistence type="predicted"/>
<evidence type="ECO:0000256" key="6">
    <source>
        <dbReference type="PIRSR" id="PIRSR000915-1"/>
    </source>
</evidence>
<comment type="catalytic activity">
    <reaction evidence="2 5">
        <text>4-nitrophenyl phosphate + H2O = 4-nitrophenol + phosphate + H(+)</text>
        <dbReference type="Rhea" id="RHEA:21664"/>
        <dbReference type="ChEBI" id="CHEBI:15377"/>
        <dbReference type="ChEBI" id="CHEBI:15378"/>
        <dbReference type="ChEBI" id="CHEBI:43474"/>
        <dbReference type="ChEBI" id="CHEBI:57917"/>
        <dbReference type="ChEBI" id="CHEBI:61146"/>
        <dbReference type="EC" id="3.1.3.41"/>
    </reaction>
</comment>
<keyword evidence="8" id="KW-0460">Magnesium</keyword>
<dbReference type="PANTHER" id="PTHR19288">
    <property type="entry name" value="4-NITROPHENYLPHOSPHATASE-RELATED"/>
    <property type="match status" value="1"/>
</dbReference>
<dbReference type="SUPFAM" id="SSF56784">
    <property type="entry name" value="HAD-like"/>
    <property type="match status" value="1"/>
</dbReference>
<evidence type="ECO:0000256" key="4">
    <source>
        <dbReference type="ARBA" id="ARBA00069197"/>
    </source>
</evidence>
<keyword evidence="1 5" id="KW-0378">Hydrolase</keyword>
<dbReference type="Pfam" id="PF13242">
    <property type="entry name" value="Hydrolase_like"/>
    <property type="match status" value="1"/>
</dbReference>
<evidence type="ECO:0000256" key="1">
    <source>
        <dbReference type="ARBA" id="ARBA00022801"/>
    </source>
</evidence>
<dbReference type="GO" id="GO:0046872">
    <property type="term" value="F:metal ion binding"/>
    <property type="evidence" value="ECO:0007669"/>
    <property type="project" value="UniProtKB-KW"/>
</dbReference>
<dbReference type="GO" id="GO:0005737">
    <property type="term" value="C:cytoplasm"/>
    <property type="evidence" value="ECO:0007669"/>
    <property type="project" value="TreeGrafter"/>
</dbReference>
<dbReference type="GO" id="GO:0008967">
    <property type="term" value="F:phosphoglycolate phosphatase activity"/>
    <property type="evidence" value="ECO:0007669"/>
    <property type="project" value="EnsemblFungi"/>
</dbReference>
<evidence type="ECO:0000313" key="9">
    <source>
        <dbReference type="EMBL" id="CDS10312.1"/>
    </source>
</evidence>
<name>A0A077WUG6_9FUNG</name>
<dbReference type="PANTHER" id="PTHR19288:SF46">
    <property type="entry name" value="HALOACID DEHALOGENASE-LIKE HYDROLASE DOMAIN-CONTAINING PROTEIN 2"/>
    <property type="match status" value="1"/>
</dbReference>
<feature type="binding site" evidence="8">
    <location>
        <position position="242"/>
    </location>
    <ligand>
        <name>Mg(2+)</name>
        <dbReference type="ChEBI" id="CHEBI:18420"/>
    </ligand>
</feature>
<organism evidence="9">
    <name type="scientific">Lichtheimia ramosa</name>
    <dbReference type="NCBI Taxonomy" id="688394"/>
    <lineage>
        <taxon>Eukaryota</taxon>
        <taxon>Fungi</taxon>
        <taxon>Fungi incertae sedis</taxon>
        <taxon>Mucoromycota</taxon>
        <taxon>Mucoromycotina</taxon>
        <taxon>Mucoromycetes</taxon>
        <taxon>Mucorales</taxon>
        <taxon>Lichtheimiaceae</taxon>
        <taxon>Lichtheimia</taxon>
    </lineage>
</organism>
<comment type="cofactor">
    <cofactor evidence="8">
        <name>Mg(2+)</name>
        <dbReference type="ChEBI" id="CHEBI:18420"/>
    </cofactor>
    <text evidence="8">Divalent metal ions. Mg(2+) is the most effective.</text>
</comment>
<keyword evidence="8" id="KW-0479">Metal-binding</keyword>
<evidence type="ECO:0000256" key="8">
    <source>
        <dbReference type="PIRSR" id="PIRSR000915-3"/>
    </source>
</evidence>
<evidence type="ECO:0000256" key="5">
    <source>
        <dbReference type="PIRNR" id="PIRNR000915"/>
    </source>
</evidence>
<dbReference type="InterPro" id="IPR036412">
    <property type="entry name" value="HAD-like_sf"/>
</dbReference>
<dbReference type="EC" id="3.1.3.41" evidence="3 5"/>
<dbReference type="InterPro" id="IPR006349">
    <property type="entry name" value="PGP_euk"/>
</dbReference>
<evidence type="ECO:0000256" key="2">
    <source>
        <dbReference type="ARBA" id="ARBA00050247"/>
    </source>
</evidence>
<dbReference type="EMBL" id="LK023335">
    <property type="protein sequence ID" value="CDS10312.1"/>
    <property type="molecule type" value="Genomic_DNA"/>
</dbReference>
<dbReference type="GO" id="GO:0004035">
    <property type="term" value="F:alkaline phosphatase activity"/>
    <property type="evidence" value="ECO:0007669"/>
    <property type="project" value="EnsemblFungi"/>
</dbReference>
<dbReference type="AlphaFoldDB" id="A0A077WUG6"/>
<evidence type="ECO:0000256" key="3">
    <source>
        <dbReference type="ARBA" id="ARBA00066659"/>
    </source>
</evidence>
<gene>
    <name evidence="9" type="ORF">LRAMOSA02988</name>
</gene>
<feature type="binding site" evidence="8">
    <location>
        <position position="24"/>
    </location>
    <ligand>
        <name>Mg(2+)</name>
        <dbReference type="ChEBI" id="CHEBI:18420"/>
    </ligand>
</feature>
<dbReference type="NCBIfam" id="TIGR01460">
    <property type="entry name" value="HAD-SF-IIA"/>
    <property type="match status" value="1"/>
</dbReference>
<feature type="binding site" evidence="8">
    <location>
        <position position="26"/>
    </location>
    <ligand>
        <name>Mg(2+)</name>
        <dbReference type="ChEBI" id="CHEBI:18420"/>
    </ligand>
</feature>
<dbReference type="Pfam" id="PF13344">
    <property type="entry name" value="Hydrolase_6"/>
    <property type="match status" value="1"/>
</dbReference>
<protein>
    <recommendedName>
        <fullName evidence="4 5">4-nitrophenylphosphatase</fullName>
        <shortName evidence="5">PNPPase</shortName>
        <ecNumber evidence="3 5">3.1.3.41</ecNumber>
    </recommendedName>
</protein>
<dbReference type="OrthoDB" id="413953at2759"/>
<dbReference type="PIRSF" id="PIRSF000915">
    <property type="entry name" value="PGP-type_phosphatase"/>
    <property type="match status" value="1"/>
</dbReference>
<dbReference type="GO" id="GO:0004721">
    <property type="term" value="F:phosphoprotein phosphatase activity"/>
    <property type="evidence" value="ECO:0007669"/>
    <property type="project" value="EnsemblFungi"/>
</dbReference>
<dbReference type="GO" id="GO:0005975">
    <property type="term" value="P:carbohydrate metabolic process"/>
    <property type="evidence" value="ECO:0007669"/>
    <property type="project" value="EnsemblFungi"/>
</dbReference>
<dbReference type="InterPro" id="IPR006357">
    <property type="entry name" value="HAD-SF_hydro_IIA"/>
</dbReference>
<feature type="active site" description="Proton donor" evidence="6">
    <location>
        <position position="26"/>
    </location>
</feature>
<reference evidence="9" key="1">
    <citation type="journal article" date="2014" name="Genome Announc.">
        <title>De novo whole-genome sequence and genome annotation of Lichtheimia ramosa.</title>
        <authorList>
            <person name="Linde J."/>
            <person name="Schwartze V."/>
            <person name="Binder U."/>
            <person name="Lass-Florl C."/>
            <person name="Voigt K."/>
            <person name="Horn F."/>
        </authorList>
    </citation>
    <scope>NUCLEOTIDE SEQUENCE</scope>
    <source>
        <strain evidence="9">JMRC FSU:6197</strain>
    </source>
</reference>
<feature type="binding site" evidence="7">
    <location>
        <position position="217"/>
    </location>
    <ligand>
        <name>substrate</name>
    </ligand>
</feature>
<sequence>MTKKLLTSVERDSFLDKFDNFLFDCDGVLWDGSHSIPGVDKAMEELRKRGKRIFFVTNNSTKSRSAFLGKFKSFGIQASLDEIFSSAFATAAYLKHVVNFPADKKVYIVGMSGIKEELQAQGIRTCGADEDNHTEYKGKFDNDPEVGAVVIGLDTAVNYVKYAKAFTYLRNNPDCHFILTNGDTTYPTDGAILPGAGSIASPIIKALKRDPDVILGKPAQNMLETIFAEYNLDPKRTCMVGDRLDTDIEFGVKGGIETLCVLTGVTSEDEVLSATSECRPVYYMDSFAEFAPQ</sequence>
<dbReference type="Gene3D" id="3.40.50.1000">
    <property type="entry name" value="HAD superfamily/HAD-like"/>
    <property type="match status" value="2"/>
</dbReference>
<evidence type="ECO:0000256" key="7">
    <source>
        <dbReference type="PIRSR" id="PIRSR000915-2"/>
    </source>
</evidence>
<feature type="active site" description="Nucleophile" evidence="6">
    <location>
        <position position="24"/>
    </location>
</feature>